<evidence type="ECO:0000313" key="1">
    <source>
        <dbReference type="EMBL" id="KAJ9099243.1"/>
    </source>
</evidence>
<evidence type="ECO:0000313" key="2">
    <source>
        <dbReference type="Proteomes" id="UP001227268"/>
    </source>
</evidence>
<gene>
    <name evidence="1" type="ORF">QFC21_004123</name>
</gene>
<dbReference type="Proteomes" id="UP001227268">
    <property type="component" value="Unassembled WGS sequence"/>
</dbReference>
<organism evidence="1 2">
    <name type="scientific">Naganishia friedmannii</name>
    <dbReference type="NCBI Taxonomy" id="89922"/>
    <lineage>
        <taxon>Eukaryota</taxon>
        <taxon>Fungi</taxon>
        <taxon>Dikarya</taxon>
        <taxon>Basidiomycota</taxon>
        <taxon>Agaricomycotina</taxon>
        <taxon>Tremellomycetes</taxon>
        <taxon>Filobasidiales</taxon>
        <taxon>Filobasidiaceae</taxon>
        <taxon>Naganishia</taxon>
    </lineage>
</organism>
<dbReference type="EMBL" id="JASBWT010000013">
    <property type="protein sequence ID" value="KAJ9099243.1"/>
    <property type="molecule type" value="Genomic_DNA"/>
</dbReference>
<name>A0ACC2VJJ4_9TREE</name>
<accession>A0ACC2VJJ4</accession>
<proteinExistence type="predicted"/>
<reference evidence="1" key="1">
    <citation type="submission" date="2023-04" db="EMBL/GenBank/DDBJ databases">
        <title>Draft Genome sequencing of Naganishia species isolated from polar environments using Oxford Nanopore Technology.</title>
        <authorList>
            <person name="Leo P."/>
            <person name="Venkateswaran K."/>
        </authorList>
    </citation>
    <scope>NUCLEOTIDE SEQUENCE</scope>
    <source>
        <strain evidence="1">MNA-CCFEE 5423</strain>
    </source>
</reference>
<comment type="caution">
    <text evidence="1">The sequence shown here is derived from an EMBL/GenBank/DDBJ whole genome shotgun (WGS) entry which is preliminary data.</text>
</comment>
<keyword evidence="2" id="KW-1185">Reference proteome</keyword>
<protein>
    <submittedName>
        <fullName evidence="1">Uncharacterized protein</fullName>
    </submittedName>
</protein>
<sequence>MSPLALPALHLGSFSDLKLGEQFGISNAISTSGGRRVGGVGSGGGAVKDEEQLYITPNATMAPQSPSSPPILYTQQQQHRQNAPRSPAYMNPGVPFLRESPINRHRTMVFHDPVSSSYDYDTHQRSTQLPPRPDVDDSSYIGYKERAGMVHQSAARSPDAQNVNDVKDHPDYAGFPYTPAYGVASTFSPPPPPPPLLPIPVYQTRTSDYQDQSHVNGMTASRSLGALATFTSAYGNGNGNENGHAVTDAEAGQEEVDSGLGITVDDFRRKEDAPVVGRQRRGKGDDAATAATALVDADGFYPSQRYMNSANVPSPVTHPQHPQQHQPRASTLPQEYASSPAAAVNDFGTVVKQHQQSRSMGTTGSRNPRLRGGGEQSPEFSNIATPTMTGRPRTVFDFPPSFPRHASEPLSTSSPPARETTRTTPYQQTTSYNPVPTIPGLLASVRGGGATGQSGPYPLAARPRAVSDWTRNEQKDSVGQSGEEGRAQAAGNTARGKPDTMAGTDVVPTRVRIPPPQEEICMECLMRDRDLIHVKVIGDAVWSRASDVDFKELLERERALDALLHVGERSRRAVRWRGFSWEEQGEGEVLPDAFRARFEGELRESKLKELATRMIAPSAHRYKTLQKYLADQAQLFGIPPEEEAQLESSVWLRQHERYGSTSRVPSLARGMAHDARHGQPSSRLSGYEQHGTTNPLHWPDRSLSANARATMYDGTPRQARYASPNERQPFEYDNVARAKPRVPAIPLDMRKGRGISSPGLLEMSSQPARRVNSRPSPTARSYRQDQMYNYTDDDEESMILDLTDQDQPGSRSAPLRPFSFVVRAGKGSGNAGSTRSSPGPGDGKEGLSSVLGRWGGSVTSLFGGSQAGGSHWGGSNGGNSGSMMDMHLGLDLDRRRPNMTNAHPRATSMASLSRPRFFSRATSSYMSHQGPGDTGSMLTAVDTRVSEMPYERSQAGSRQAAAPTQPVVQEEKKKKKGFKGLLQKISGKKNKSFTETKPPVPRSGPTGPPLRDEDYSAPLAPPPPISFLVQRSDRAPNHTRTSSSSSLSAFSGSGSPPKASPVSMMMRIPGMNDAQSHPPASYQNQRSVSAPLVQSPSRGSLVDVAVGNGNGNGNSQLSYHREADAYSQDGPNRESTGPTLFTSWRWQKIQ</sequence>